<dbReference type="GO" id="GO:0005634">
    <property type="term" value="C:nucleus"/>
    <property type="evidence" value="ECO:0007669"/>
    <property type="project" value="UniProtKB-SubCell"/>
</dbReference>
<gene>
    <name evidence="5" type="ORF">Rsub_02989</name>
</gene>
<dbReference type="PANTHER" id="PTHR10252:SF5">
    <property type="entry name" value="DR1-ASSOCIATED COREPRESSOR"/>
    <property type="match status" value="1"/>
</dbReference>
<comment type="subcellular location">
    <subcellularLocation>
        <location evidence="1">Nucleus</location>
    </subcellularLocation>
</comment>
<proteinExistence type="predicted"/>
<dbReference type="GO" id="GO:0016251">
    <property type="term" value="F:RNA polymerase II general transcription initiation factor activity"/>
    <property type="evidence" value="ECO:0007669"/>
    <property type="project" value="TreeGrafter"/>
</dbReference>
<keyword evidence="2" id="KW-0539">Nucleus</keyword>
<evidence type="ECO:0000313" key="5">
    <source>
        <dbReference type="EMBL" id="GBF90689.1"/>
    </source>
</evidence>
<feature type="domain" description="Transcription factor CBF/NF-Y/archaeal histone" evidence="4">
    <location>
        <begin position="10"/>
        <end position="69"/>
    </location>
</feature>
<protein>
    <submittedName>
        <fullName evidence="5">Dr1-associated corepressor</fullName>
    </submittedName>
</protein>
<dbReference type="STRING" id="307507.A0A2V0NTP7"/>
<dbReference type="InterPro" id="IPR009072">
    <property type="entry name" value="Histone-fold"/>
</dbReference>
<feature type="compositionally biased region" description="Gly residues" evidence="3">
    <location>
        <begin position="166"/>
        <end position="179"/>
    </location>
</feature>
<feature type="compositionally biased region" description="Gly residues" evidence="3">
    <location>
        <begin position="238"/>
        <end position="260"/>
    </location>
</feature>
<feature type="compositionally biased region" description="Low complexity" evidence="3">
    <location>
        <begin position="291"/>
        <end position="312"/>
    </location>
</feature>
<reference evidence="5 6" key="1">
    <citation type="journal article" date="2018" name="Sci. Rep.">
        <title>Raphidocelis subcapitata (=Pseudokirchneriella subcapitata) provides an insight into genome evolution and environmental adaptations in the Sphaeropleales.</title>
        <authorList>
            <person name="Suzuki S."/>
            <person name="Yamaguchi H."/>
            <person name="Nakajima N."/>
            <person name="Kawachi M."/>
        </authorList>
    </citation>
    <scope>NUCLEOTIDE SEQUENCE [LARGE SCALE GENOMIC DNA]</scope>
    <source>
        <strain evidence="5 6">NIES-35</strain>
    </source>
</reference>
<dbReference type="InParanoid" id="A0A2V0NTP7"/>
<evidence type="ECO:0000313" key="6">
    <source>
        <dbReference type="Proteomes" id="UP000247498"/>
    </source>
</evidence>
<dbReference type="Proteomes" id="UP000247498">
    <property type="component" value="Unassembled WGS sequence"/>
</dbReference>
<dbReference type="CDD" id="cd22906">
    <property type="entry name" value="HFD_DRAP1"/>
    <property type="match status" value="1"/>
</dbReference>
<sequence length="327" mass="32175">MGKKANPLASRIKRVMQADEDVGKIAQLVPFLMERALELFLQQLCTRAADVAQQRGARTVTPSHLKHVVSSDELLDFLRDTVASAPDLQDGAEDAPKPKRQRAEKPREPKTPKAGAAAVEHAITEEAAAAEAGGSAAVHEAAHGAQDSGTAAAGSGGRGRGRGRGRGGGGRGGGRGAGRGDGETVSAAEAPAPAVAAAAAVAAAGAAAAAAAGTGGDAAGAHHPEGPLHLPSLAGHPLLGGGRTFGGRGFGGRGFGGRGAGAAATAAAGSTAQQQGPQPAAPAAPEPSPFALAGSQQAAEQQQPAAVLLAAAPDVPQHDAEWDDEYD</sequence>
<dbReference type="SUPFAM" id="SSF47113">
    <property type="entry name" value="Histone-fold"/>
    <property type="match status" value="1"/>
</dbReference>
<comment type="caution">
    <text evidence="5">The sequence shown here is derived from an EMBL/GenBank/DDBJ whole genome shotgun (WGS) entry which is preliminary data.</text>
</comment>
<dbReference type="EMBL" id="BDRX01000019">
    <property type="protein sequence ID" value="GBF90689.1"/>
    <property type="molecule type" value="Genomic_DNA"/>
</dbReference>
<dbReference type="PANTHER" id="PTHR10252">
    <property type="entry name" value="HISTONE-LIKE TRANSCRIPTION FACTOR CCAAT-RELATED"/>
    <property type="match status" value="1"/>
</dbReference>
<feature type="compositionally biased region" description="Pro residues" evidence="3">
    <location>
        <begin position="279"/>
        <end position="288"/>
    </location>
</feature>
<dbReference type="InterPro" id="IPR003958">
    <property type="entry name" value="CBFA_NFYB_domain"/>
</dbReference>
<feature type="region of interest" description="Disordered" evidence="3">
    <location>
        <begin position="212"/>
        <end position="327"/>
    </location>
</feature>
<evidence type="ECO:0000259" key="4">
    <source>
        <dbReference type="Pfam" id="PF00808"/>
    </source>
</evidence>
<dbReference type="GO" id="GO:0046982">
    <property type="term" value="F:protein heterodimerization activity"/>
    <property type="evidence" value="ECO:0007669"/>
    <property type="project" value="InterPro"/>
</dbReference>
<dbReference type="Gene3D" id="1.10.20.10">
    <property type="entry name" value="Histone, subunit A"/>
    <property type="match status" value="1"/>
</dbReference>
<feature type="compositionally biased region" description="Low complexity" evidence="3">
    <location>
        <begin position="261"/>
        <end position="278"/>
    </location>
</feature>
<feature type="compositionally biased region" description="Low complexity" evidence="3">
    <location>
        <begin position="116"/>
        <end position="153"/>
    </location>
</feature>
<evidence type="ECO:0000256" key="2">
    <source>
        <dbReference type="ARBA" id="ARBA00023242"/>
    </source>
</evidence>
<dbReference type="AlphaFoldDB" id="A0A2V0NTP7"/>
<organism evidence="5 6">
    <name type="scientific">Raphidocelis subcapitata</name>
    <dbReference type="NCBI Taxonomy" id="307507"/>
    <lineage>
        <taxon>Eukaryota</taxon>
        <taxon>Viridiplantae</taxon>
        <taxon>Chlorophyta</taxon>
        <taxon>core chlorophytes</taxon>
        <taxon>Chlorophyceae</taxon>
        <taxon>CS clade</taxon>
        <taxon>Sphaeropleales</taxon>
        <taxon>Selenastraceae</taxon>
        <taxon>Raphidocelis</taxon>
    </lineage>
</organism>
<evidence type="ECO:0000256" key="3">
    <source>
        <dbReference type="SAM" id="MobiDB-lite"/>
    </source>
</evidence>
<dbReference type="Pfam" id="PF00808">
    <property type="entry name" value="CBFD_NFYB_HMF"/>
    <property type="match status" value="1"/>
</dbReference>
<accession>A0A2V0NTP7</accession>
<name>A0A2V0NTP7_9CHLO</name>
<feature type="compositionally biased region" description="Low complexity" evidence="3">
    <location>
        <begin position="187"/>
        <end position="197"/>
    </location>
</feature>
<keyword evidence="6" id="KW-1185">Reference proteome</keyword>
<dbReference type="InterPro" id="IPR050568">
    <property type="entry name" value="Transcr_DNA_Rep_Reg"/>
</dbReference>
<feature type="compositionally biased region" description="Basic and acidic residues" evidence="3">
    <location>
        <begin position="94"/>
        <end position="111"/>
    </location>
</feature>
<dbReference type="GO" id="GO:0001046">
    <property type="term" value="F:core promoter sequence-specific DNA binding"/>
    <property type="evidence" value="ECO:0007669"/>
    <property type="project" value="TreeGrafter"/>
</dbReference>
<dbReference type="OrthoDB" id="653904at2759"/>
<evidence type="ECO:0000256" key="1">
    <source>
        <dbReference type="ARBA" id="ARBA00004123"/>
    </source>
</evidence>
<feature type="region of interest" description="Disordered" evidence="3">
    <location>
        <begin position="85"/>
        <end position="197"/>
    </location>
</feature>